<dbReference type="Proteomes" id="UP001603857">
    <property type="component" value="Unassembled WGS sequence"/>
</dbReference>
<dbReference type="EMBL" id="JBGMDY010000001">
    <property type="protein sequence ID" value="KAL2347290.1"/>
    <property type="molecule type" value="Genomic_DNA"/>
</dbReference>
<dbReference type="PANTHER" id="PTHR31579">
    <property type="entry name" value="OS03G0796600 PROTEIN"/>
    <property type="match status" value="1"/>
</dbReference>
<keyword evidence="2" id="KW-1185">Reference proteome</keyword>
<name>A0ABD1NGQ2_9FABA</name>
<proteinExistence type="predicted"/>
<comment type="caution">
    <text evidence="1">The sequence shown here is derived from an EMBL/GenBank/DDBJ whole genome shotgun (WGS) entry which is preliminary data.</text>
</comment>
<evidence type="ECO:0000313" key="2">
    <source>
        <dbReference type="Proteomes" id="UP001603857"/>
    </source>
</evidence>
<accession>A0ABD1NGQ2</accession>
<dbReference type="NCBIfam" id="TIGR01615">
    <property type="entry name" value="A_thal_3542"/>
    <property type="match status" value="1"/>
</dbReference>
<dbReference type="InterPro" id="IPR006502">
    <property type="entry name" value="PDDEXK-like"/>
</dbReference>
<evidence type="ECO:0000313" key="1">
    <source>
        <dbReference type="EMBL" id="KAL2347290.1"/>
    </source>
</evidence>
<dbReference type="AlphaFoldDB" id="A0ABD1NGQ2"/>
<gene>
    <name evidence="1" type="ORF">Fmac_001290</name>
</gene>
<sequence>MFICCKKSSLFFISSSTNFRTFLSLINKIFRKLSFETNDIESIVLLKRKKKKKKKRESMDSLEEKVFMFMDEQYYYSNESDVEELWWENNNDSDDSPDTTLYWESQVELLQEILERYHLSGSKVRREVGRIIKEVKASDYCSCLKPNYSDCTTCFRRQVVSGLSERGFSTNLCLSKWGTTKKFPGGCHEYIEVIASTSTRKKQIHFLVELELREQFQIAKASENYQKLVSCLPEFYIGKPEYLTAIVRVMCNGAKKSMKEKKMHVGPWRKSSFMQMKWSGGFNQTYNNEDHLPQPTESYLRISGAHTPVIVT</sequence>
<dbReference type="PANTHER" id="PTHR31579:SF49">
    <property type="entry name" value="DUF506 FAMILY PROTEIN"/>
    <property type="match status" value="1"/>
</dbReference>
<protein>
    <submittedName>
        <fullName evidence="1">Uncharacterized protein</fullName>
    </submittedName>
</protein>
<organism evidence="1 2">
    <name type="scientific">Flemingia macrophylla</name>
    <dbReference type="NCBI Taxonomy" id="520843"/>
    <lineage>
        <taxon>Eukaryota</taxon>
        <taxon>Viridiplantae</taxon>
        <taxon>Streptophyta</taxon>
        <taxon>Embryophyta</taxon>
        <taxon>Tracheophyta</taxon>
        <taxon>Spermatophyta</taxon>
        <taxon>Magnoliopsida</taxon>
        <taxon>eudicotyledons</taxon>
        <taxon>Gunneridae</taxon>
        <taxon>Pentapetalae</taxon>
        <taxon>rosids</taxon>
        <taxon>fabids</taxon>
        <taxon>Fabales</taxon>
        <taxon>Fabaceae</taxon>
        <taxon>Papilionoideae</taxon>
        <taxon>50 kb inversion clade</taxon>
        <taxon>NPAAA clade</taxon>
        <taxon>indigoferoid/millettioid clade</taxon>
        <taxon>Phaseoleae</taxon>
        <taxon>Flemingia</taxon>
    </lineage>
</organism>
<reference evidence="1 2" key="1">
    <citation type="submission" date="2024-08" db="EMBL/GenBank/DDBJ databases">
        <title>Insights into the chromosomal genome structure of Flemingia macrophylla.</title>
        <authorList>
            <person name="Ding Y."/>
            <person name="Zhao Y."/>
            <person name="Bi W."/>
            <person name="Wu M."/>
            <person name="Zhao G."/>
            <person name="Gong Y."/>
            <person name="Li W."/>
            <person name="Zhang P."/>
        </authorList>
    </citation>
    <scope>NUCLEOTIDE SEQUENCE [LARGE SCALE GENOMIC DNA]</scope>
    <source>
        <strain evidence="1">DYQJB</strain>
        <tissue evidence="1">Leaf</tissue>
    </source>
</reference>
<dbReference type="Pfam" id="PF04720">
    <property type="entry name" value="PDDEXK_6"/>
    <property type="match status" value="1"/>
</dbReference>